<keyword evidence="1" id="KW-1133">Transmembrane helix</keyword>
<feature type="transmembrane region" description="Helical" evidence="1">
    <location>
        <begin position="56"/>
        <end position="79"/>
    </location>
</feature>
<dbReference type="EnsemblPlants" id="ORUFI10G05990.1">
    <property type="protein sequence ID" value="ORUFI10G05990.1"/>
    <property type="gene ID" value="ORUFI10G05990"/>
</dbReference>
<keyword evidence="1" id="KW-0472">Membrane</keyword>
<dbReference type="HOGENOM" id="CLU_192496_0_0_1"/>
<keyword evidence="2" id="KW-0732">Signal</keyword>
<feature type="chain" id="PRO_5002371932" evidence="2">
    <location>
        <begin position="27"/>
        <end position="85"/>
    </location>
</feature>
<proteinExistence type="predicted"/>
<protein>
    <submittedName>
        <fullName evidence="3">Uncharacterized protein</fullName>
    </submittedName>
</protein>
<keyword evidence="1" id="KW-0812">Transmembrane</keyword>
<feature type="signal peptide" evidence="2">
    <location>
        <begin position="1"/>
        <end position="26"/>
    </location>
</feature>
<dbReference type="Proteomes" id="UP000008022">
    <property type="component" value="Unassembled WGS sequence"/>
</dbReference>
<dbReference type="Gramene" id="ORUFI10G05990.1">
    <property type="protein sequence ID" value="ORUFI10G05990.1"/>
    <property type="gene ID" value="ORUFI10G05990"/>
</dbReference>
<organism evidence="3 4">
    <name type="scientific">Oryza rufipogon</name>
    <name type="common">Brownbeard rice</name>
    <name type="synonym">Asian wild rice</name>
    <dbReference type="NCBI Taxonomy" id="4529"/>
    <lineage>
        <taxon>Eukaryota</taxon>
        <taxon>Viridiplantae</taxon>
        <taxon>Streptophyta</taxon>
        <taxon>Embryophyta</taxon>
        <taxon>Tracheophyta</taxon>
        <taxon>Spermatophyta</taxon>
        <taxon>Magnoliopsida</taxon>
        <taxon>Liliopsida</taxon>
        <taxon>Poales</taxon>
        <taxon>Poaceae</taxon>
        <taxon>BOP clade</taxon>
        <taxon>Oryzoideae</taxon>
        <taxon>Oryzeae</taxon>
        <taxon>Oryzinae</taxon>
        <taxon>Oryza</taxon>
    </lineage>
</organism>
<sequence>MGWATITLNAFALASLEVLQLLRVMGKSPAWPLSMTSDIDACGCRLLLEGENQVKFWMGVGSGIVVASILGGYGLKVLLFPRSLM</sequence>
<reference evidence="3" key="2">
    <citation type="submission" date="2015-06" db="UniProtKB">
        <authorList>
            <consortium name="EnsemblPlants"/>
        </authorList>
    </citation>
    <scope>IDENTIFICATION</scope>
</reference>
<accession>A0A0E0QXI2</accession>
<dbReference type="OMA" id="AWPLSMT"/>
<reference evidence="4" key="1">
    <citation type="submission" date="2013-06" db="EMBL/GenBank/DDBJ databases">
        <authorList>
            <person name="Zhao Q."/>
        </authorList>
    </citation>
    <scope>NUCLEOTIDE SEQUENCE</scope>
    <source>
        <strain evidence="4">cv. W1943</strain>
    </source>
</reference>
<name>A0A0E0QXI2_ORYRU</name>
<evidence type="ECO:0000313" key="3">
    <source>
        <dbReference type="EnsemblPlants" id="ORUFI10G05990.1"/>
    </source>
</evidence>
<evidence type="ECO:0000256" key="1">
    <source>
        <dbReference type="SAM" id="Phobius"/>
    </source>
</evidence>
<evidence type="ECO:0000256" key="2">
    <source>
        <dbReference type="SAM" id="SignalP"/>
    </source>
</evidence>
<dbReference type="AlphaFoldDB" id="A0A0E0QXI2"/>
<keyword evidence="4" id="KW-1185">Reference proteome</keyword>
<evidence type="ECO:0000313" key="4">
    <source>
        <dbReference type="Proteomes" id="UP000008022"/>
    </source>
</evidence>